<dbReference type="SUPFAM" id="SSF55347">
    <property type="entry name" value="Glyceraldehyde-3-phosphate dehydrogenase-like, C-terminal domain"/>
    <property type="match status" value="1"/>
</dbReference>
<dbReference type="Gene3D" id="3.40.50.720">
    <property type="entry name" value="NAD(P)-binding Rossmann-like Domain"/>
    <property type="match status" value="1"/>
</dbReference>
<dbReference type="Pfam" id="PF22725">
    <property type="entry name" value="GFO_IDH_MocA_C3"/>
    <property type="match status" value="1"/>
</dbReference>
<organism evidence="3">
    <name type="scientific">marine metagenome</name>
    <dbReference type="NCBI Taxonomy" id="408172"/>
    <lineage>
        <taxon>unclassified sequences</taxon>
        <taxon>metagenomes</taxon>
        <taxon>ecological metagenomes</taxon>
    </lineage>
</organism>
<dbReference type="InterPro" id="IPR036291">
    <property type="entry name" value="NAD(P)-bd_dom_sf"/>
</dbReference>
<protein>
    <recommendedName>
        <fullName evidence="4">Gfo/Idh/MocA-like oxidoreductase N-terminal domain-containing protein</fullName>
    </recommendedName>
</protein>
<gene>
    <name evidence="3" type="ORF">METZ01_LOCUS94112</name>
</gene>
<accession>A0A381VND1</accession>
<dbReference type="PANTHER" id="PTHR43377:SF6">
    <property type="entry name" value="GFO_IDH_MOCA-LIKE OXIDOREDUCTASE N-TERMINAL DOMAIN-CONTAINING PROTEIN"/>
    <property type="match status" value="1"/>
</dbReference>
<dbReference type="InterPro" id="IPR051450">
    <property type="entry name" value="Gfo/Idh/MocA_Oxidoreductases"/>
</dbReference>
<dbReference type="Gene3D" id="3.30.360.10">
    <property type="entry name" value="Dihydrodipicolinate Reductase, domain 2"/>
    <property type="match status" value="1"/>
</dbReference>
<proteinExistence type="predicted"/>
<dbReference type="EMBL" id="UINC01009195">
    <property type="protein sequence ID" value="SVA41258.1"/>
    <property type="molecule type" value="Genomic_DNA"/>
</dbReference>
<dbReference type="PANTHER" id="PTHR43377">
    <property type="entry name" value="BILIVERDIN REDUCTASE A"/>
    <property type="match status" value="1"/>
</dbReference>
<evidence type="ECO:0008006" key="4">
    <source>
        <dbReference type="Google" id="ProtNLM"/>
    </source>
</evidence>
<dbReference type="SUPFAM" id="SSF51735">
    <property type="entry name" value="NAD(P)-binding Rossmann-fold domains"/>
    <property type="match status" value="1"/>
</dbReference>
<sequence length="245" mass="27558">MINIAQVGCGYWGPNLLRNLISHSKVNVTGVIDTDNKVSEWLADKYSSLLFQNEFSPSVLDEWAVDAVVIVTPAKTHYKLSKEILESNRHCLVEKPLATTTQECSNLINIAEKHGVTLMVGHTFMYNAAVIKMKEIIDSGELGELYYVYAQRLNLGRIRQDVDVLWNLAPHDISIINYWFGELPNKISAKGIDFVQPNISDVAFVNMEFASGRHAVLHLSWLDPHKIRKITVVGSKKMAVYDDTA</sequence>
<evidence type="ECO:0000313" key="3">
    <source>
        <dbReference type="EMBL" id="SVA41258.1"/>
    </source>
</evidence>
<dbReference type="InterPro" id="IPR000683">
    <property type="entry name" value="Gfo/Idh/MocA-like_OxRdtase_N"/>
</dbReference>
<reference evidence="3" key="1">
    <citation type="submission" date="2018-05" db="EMBL/GenBank/DDBJ databases">
        <authorList>
            <person name="Lanie J.A."/>
            <person name="Ng W.-L."/>
            <person name="Kazmierczak K.M."/>
            <person name="Andrzejewski T.M."/>
            <person name="Davidsen T.M."/>
            <person name="Wayne K.J."/>
            <person name="Tettelin H."/>
            <person name="Glass J.I."/>
            <person name="Rusch D."/>
            <person name="Podicherti R."/>
            <person name="Tsui H.-C.T."/>
            <person name="Winkler M.E."/>
        </authorList>
    </citation>
    <scope>NUCLEOTIDE SEQUENCE</scope>
</reference>
<evidence type="ECO:0000259" key="1">
    <source>
        <dbReference type="Pfam" id="PF01408"/>
    </source>
</evidence>
<feature type="non-terminal residue" evidence="3">
    <location>
        <position position="245"/>
    </location>
</feature>
<feature type="domain" description="GFO/IDH/MocA-like oxidoreductase" evidence="2">
    <location>
        <begin position="131"/>
        <end position="239"/>
    </location>
</feature>
<dbReference type="AlphaFoldDB" id="A0A381VND1"/>
<feature type="domain" description="Gfo/Idh/MocA-like oxidoreductase N-terminal" evidence="1">
    <location>
        <begin position="2"/>
        <end position="122"/>
    </location>
</feature>
<dbReference type="Pfam" id="PF01408">
    <property type="entry name" value="GFO_IDH_MocA"/>
    <property type="match status" value="1"/>
</dbReference>
<evidence type="ECO:0000259" key="2">
    <source>
        <dbReference type="Pfam" id="PF22725"/>
    </source>
</evidence>
<dbReference type="InterPro" id="IPR055170">
    <property type="entry name" value="GFO_IDH_MocA-like_dom"/>
</dbReference>
<dbReference type="GO" id="GO:0000166">
    <property type="term" value="F:nucleotide binding"/>
    <property type="evidence" value="ECO:0007669"/>
    <property type="project" value="InterPro"/>
</dbReference>
<name>A0A381VND1_9ZZZZ</name>